<keyword evidence="2" id="KW-1185">Reference proteome</keyword>
<reference evidence="1 2" key="1">
    <citation type="journal article" date="2024" name="Plant Biotechnol. J.">
        <title>Dendrobium thyrsiflorum genome and its molecular insights into genes involved in important horticultural traits.</title>
        <authorList>
            <person name="Chen B."/>
            <person name="Wang J.Y."/>
            <person name="Zheng P.J."/>
            <person name="Li K.L."/>
            <person name="Liang Y.M."/>
            <person name="Chen X.F."/>
            <person name="Zhang C."/>
            <person name="Zhao X."/>
            <person name="He X."/>
            <person name="Zhang G.Q."/>
            <person name="Liu Z.J."/>
            <person name="Xu Q."/>
        </authorList>
    </citation>
    <scope>NUCLEOTIDE SEQUENCE [LARGE SCALE GENOMIC DNA]</scope>
    <source>
        <strain evidence="1">GZMU011</strain>
    </source>
</reference>
<accession>A0ABD0UR22</accession>
<organism evidence="1 2">
    <name type="scientific">Dendrobium thyrsiflorum</name>
    <name type="common">Pinecone-like raceme dendrobium</name>
    <name type="synonym">Orchid</name>
    <dbReference type="NCBI Taxonomy" id="117978"/>
    <lineage>
        <taxon>Eukaryota</taxon>
        <taxon>Viridiplantae</taxon>
        <taxon>Streptophyta</taxon>
        <taxon>Embryophyta</taxon>
        <taxon>Tracheophyta</taxon>
        <taxon>Spermatophyta</taxon>
        <taxon>Magnoliopsida</taxon>
        <taxon>Liliopsida</taxon>
        <taxon>Asparagales</taxon>
        <taxon>Orchidaceae</taxon>
        <taxon>Epidendroideae</taxon>
        <taxon>Malaxideae</taxon>
        <taxon>Dendrobiinae</taxon>
        <taxon>Dendrobium</taxon>
    </lineage>
</organism>
<protein>
    <submittedName>
        <fullName evidence="1">Uncharacterized protein</fullName>
    </submittedName>
</protein>
<evidence type="ECO:0000313" key="1">
    <source>
        <dbReference type="EMBL" id="KAL0915104.1"/>
    </source>
</evidence>
<comment type="caution">
    <text evidence="1">The sequence shown here is derived from an EMBL/GenBank/DDBJ whole genome shotgun (WGS) entry which is preliminary data.</text>
</comment>
<dbReference type="EMBL" id="JANQDX010000012">
    <property type="protein sequence ID" value="KAL0915104.1"/>
    <property type="molecule type" value="Genomic_DNA"/>
</dbReference>
<sequence>MWTFHEENVVVNVDSVDNTFIHVSMNAGVIDSTQHNEDNCEANGIIGTLGPFDAITVDCDSSNGASTALQEPVFTIEDFPSLVPIKKASEANNCLINLAASPIASPSNFVDAVFGRCESPLVGVLSDLPVDVENVVNSFDVDAVVVDSLATLVEPLNKKLVDVPVSLISNELLNTRASP</sequence>
<gene>
    <name evidence="1" type="ORF">M5K25_015504</name>
</gene>
<name>A0ABD0UR22_DENTH</name>
<proteinExistence type="predicted"/>
<dbReference type="Proteomes" id="UP001552299">
    <property type="component" value="Unassembled WGS sequence"/>
</dbReference>
<evidence type="ECO:0000313" key="2">
    <source>
        <dbReference type="Proteomes" id="UP001552299"/>
    </source>
</evidence>
<dbReference type="AlphaFoldDB" id="A0ABD0UR22"/>